<dbReference type="AlphaFoldDB" id="A0AAV4D9Y6"/>
<dbReference type="Proteomes" id="UP000735302">
    <property type="component" value="Unassembled WGS sequence"/>
</dbReference>
<protein>
    <recommendedName>
        <fullName evidence="3">Reverse transcriptase zinc-binding domain-containing protein</fullName>
    </recommendedName>
</protein>
<evidence type="ECO:0000313" key="2">
    <source>
        <dbReference type="Proteomes" id="UP000735302"/>
    </source>
</evidence>
<accession>A0AAV4D9Y6</accession>
<evidence type="ECO:0000313" key="1">
    <source>
        <dbReference type="EMBL" id="GFO40969.1"/>
    </source>
</evidence>
<sequence length="252" mass="29113">MFRRKWSATTVCRLCGEKNEDCSHVLFGCGELSGIRETNWSDITLQEALWGKVGHHIFLRKVTRSPKMIVHTVIERVKRNSEIYIALYSAVLECQQIKITIVKEMATSEFVDCREMVKTVKNLSRNVGGEKSKEQSYRKRLANIIFDFPALFHVVYLCEQCGLAKHFDNLERFCFQQAHPEQGASQHRREEAKLSSTSVIDTRVLMIQPLRTTKQSCQKEKCIADIMFFPMMKQALVVDVNVEGLYWKTKLG</sequence>
<proteinExistence type="predicted"/>
<name>A0AAV4D9Y6_9GAST</name>
<comment type="caution">
    <text evidence="1">The sequence shown here is derived from an EMBL/GenBank/DDBJ whole genome shotgun (WGS) entry which is preliminary data.</text>
</comment>
<keyword evidence="2" id="KW-1185">Reference proteome</keyword>
<gene>
    <name evidence="1" type="ORF">PoB_006747400</name>
</gene>
<evidence type="ECO:0008006" key="3">
    <source>
        <dbReference type="Google" id="ProtNLM"/>
    </source>
</evidence>
<dbReference type="EMBL" id="BLXT01007646">
    <property type="protein sequence ID" value="GFO40969.1"/>
    <property type="molecule type" value="Genomic_DNA"/>
</dbReference>
<reference evidence="1 2" key="1">
    <citation type="journal article" date="2021" name="Elife">
        <title>Chloroplast acquisition without the gene transfer in kleptoplastic sea slugs, Plakobranchus ocellatus.</title>
        <authorList>
            <person name="Maeda T."/>
            <person name="Takahashi S."/>
            <person name="Yoshida T."/>
            <person name="Shimamura S."/>
            <person name="Takaki Y."/>
            <person name="Nagai Y."/>
            <person name="Toyoda A."/>
            <person name="Suzuki Y."/>
            <person name="Arimoto A."/>
            <person name="Ishii H."/>
            <person name="Satoh N."/>
            <person name="Nishiyama T."/>
            <person name="Hasebe M."/>
            <person name="Maruyama T."/>
            <person name="Minagawa J."/>
            <person name="Obokata J."/>
            <person name="Shigenobu S."/>
        </authorList>
    </citation>
    <scope>NUCLEOTIDE SEQUENCE [LARGE SCALE GENOMIC DNA]</scope>
</reference>
<organism evidence="1 2">
    <name type="scientific">Plakobranchus ocellatus</name>
    <dbReference type="NCBI Taxonomy" id="259542"/>
    <lineage>
        <taxon>Eukaryota</taxon>
        <taxon>Metazoa</taxon>
        <taxon>Spiralia</taxon>
        <taxon>Lophotrochozoa</taxon>
        <taxon>Mollusca</taxon>
        <taxon>Gastropoda</taxon>
        <taxon>Heterobranchia</taxon>
        <taxon>Euthyneura</taxon>
        <taxon>Panpulmonata</taxon>
        <taxon>Sacoglossa</taxon>
        <taxon>Placobranchoidea</taxon>
        <taxon>Plakobranchidae</taxon>
        <taxon>Plakobranchus</taxon>
    </lineage>
</organism>